<organism evidence="3">
    <name type="scientific">Hexamita inflata</name>
    <dbReference type="NCBI Taxonomy" id="28002"/>
    <lineage>
        <taxon>Eukaryota</taxon>
        <taxon>Metamonada</taxon>
        <taxon>Diplomonadida</taxon>
        <taxon>Hexamitidae</taxon>
        <taxon>Hexamitinae</taxon>
        <taxon>Hexamita</taxon>
    </lineage>
</organism>
<reference evidence="3" key="1">
    <citation type="submission" date="2023-06" db="EMBL/GenBank/DDBJ databases">
        <authorList>
            <person name="Kurt Z."/>
        </authorList>
    </citation>
    <scope>NUCLEOTIDE SEQUENCE</scope>
</reference>
<feature type="transmembrane region" description="Helical" evidence="2">
    <location>
        <begin position="156"/>
        <end position="173"/>
    </location>
</feature>
<evidence type="ECO:0000256" key="1">
    <source>
        <dbReference type="SAM" id="MobiDB-lite"/>
    </source>
</evidence>
<feature type="transmembrane region" description="Helical" evidence="2">
    <location>
        <begin position="379"/>
        <end position="401"/>
    </location>
</feature>
<sequence>MNDSSIHSSLSQQSETPVQVFHTKIAISPIIQTVFEILLPDTMFNISQAAVFMIIAHYLNCYINDFVGLTDILTPAIAINLVTILISDSVVEAGIHYISKSLITKKLNESQTYFIYTIIFGALSSVIVSFVILVGVQKQLTSFILWRLQNIQKKKVYQILVTMFIFAHFASLLQKFMKVEGQSNLALNYFGLILQLYSVTTTIFFAQIKKQVITSLNFVPCIATPLIVSAIYSLFKVFHLFPKQIKYNNILFVGKSTFKSMHPKIIAKISKLSLYNIYQNVGDALIKLFTAQLLTYSDIPVVIFTLLQLELTNALNKSISNNMASAFRINIQLRRYDRVFQFFVSSFVISIVNFAYQILTFSFRNIIYKLIYNQFDSTLHLFHGSVDGLLGIFSAFSTAVMRSNPNTYMGLFTGSFKLVLAVGFWLTAKYTNSGNSHYSAMLYRYKYCTDIVGLGLFVLYFQKFYTLKKRNSTQEEMKESKLIPQELQVIETVSIQQSESKETLQESKTNEILVSQSQTHEESKIKEE</sequence>
<keyword evidence="5" id="KW-1185">Reference proteome</keyword>
<dbReference type="AlphaFoldDB" id="A0AA86TU63"/>
<keyword evidence="2" id="KW-0472">Membrane</keyword>
<name>A0AA86TU63_9EUKA</name>
<feature type="transmembrane region" description="Helical" evidence="2">
    <location>
        <begin position="185"/>
        <end position="206"/>
    </location>
</feature>
<comment type="caution">
    <text evidence="3">The sequence shown here is derived from an EMBL/GenBank/DDBJ whole genome shotgun (WGS) entry which is preliminary data.</text>
</comment>
<feature type="transmembrane region" description="Helical" evidence="2">
    <location>
        <begin position="339"/>
        <end position="359"/>
    </location>
</feature>
<keyword evidence="2" id="KW-0812">Transmembrane</keyword>
<feature type="transmembrane region" description="Helical" evidence="2">
    <location>
        <begin position="113"/>
        <end position="136"/>
    </location>
</feature>
<feature type="region of interest" description="Disordered" evidence="1">
    <location>
        <begin position="499"/>
        <end position="528"/>
    </location>
</feature>
<feature type="compositionally biased region" description="Basic and acidic residues" evidence="1">
    <location>
        <begin position="519"/>
        <end position="528"/>
    </location>
</feature>
<keyword evidence="2" id="KW-1133">Transmembrane helix</keyword>
<reference evidence="4 5" key="2">
    <citation type="submission" date="2024-07" db="EMBL/GenBank/DDBJ databases">
        <authorList>
            <person name="Akdeniz Z."/>
        </authorList>
    </citation>
    <scope>NUCLEOTIDE SEQUENCE [LARGE SCALE GENOMIC DNA]</scope>
</reference>
<dbReference type="Proteomes" id="UP001642409">
    <property type="component" value="Unassembled WGS sequence"/>
</dbReference>
<protein>
    <submittedName>
        <fullName evidence="4">Hypothetical_protein</fullName>
    </submittedName>
</protein>
<evidence type="ECO:0000256" key="2">
    <source>
        <dbReference type="SAM" id="Phobius"/>
    </source>
</evidence>
<gene>
    <name evidence="3" type="ORF">HINF_LOCUS16305</name>
    <name evidence="4" type="ORF">HINF_LOCUS51361</name>
</gene>
<feature type="transmembrane region" description="Helical" evidence="2">
    <location>
        <begin position="408"/>
        <end position="428"/>
    </location>
</feature>
<evidence type="ECO:0000313" key="3">
    <source>
        <dbReference type="EMBL" id="CAI9928660.1"/>
    </source>
</evidence>
<feature type="transmembrane region" description="Helical" evidence="2">
    <location>
        <begin position="212"/>
        <end position="235"/>
    </location>
</feature>
<feature type="compositionally biased region" description="Basic and acidic residues" evidence="1">
    <location>
        <begin position="499"/>
        <end position="509"/>
    </location>
</feature>
<proteinExistence type="predicted"/>
<evidence type="ECO:0000313" key="5">
    <source>
        <dbReference type="Proteomes" id="UP001642409"/>
    </source>
</evidence>
<feature type="transmembrane region" description="Helical" evidence="2">
    <location>
        <begin position="443"/>
        <end position="461"/>
    </location>
</feature>
<evidence type="ECO:0000313" key="4">
    <source>
        <dbReference type="EMBL" id="CAL6064450.1"/>
    </source>
</evidence>
<dbReference type="EMBL" id="CATOUU010000409">
    <property type="protein sequence ID" value="CAI9928660.1"/>
    <property type="molecule type" value="Genomic_DNA"/>
</dbReference>
<accession>A0AA86TU63</accession>
<dbReference type="EMBL" id="CAXDID020000250">
    <property type="protein sequence ID" value="CAL6064450.1"/>
    <property type="molecule type" value="Genomic_DNA"/>
</dbReference>